<dbReference type="EMBL" id="JAPDRQ010000224">
    <property type="protein sequence ID" value="KAJ9651990.1"/>
    <property type="molecule type" value="Genomic_DNA"/>
</dbReference>
<protein>
    <submittedName>
        <fullName evidence="1">Uncharacterized protein</fullName>
    </submittedName>
</protein>
<evidence type="ECO:0000313" key="1">
    <source>
        <dbReference type="EMBL" id="KAJ9651990.1"/>
    </source>
</evidence>
<dbReference type="Proteomes" id="UP001172386">
    <property type="component" value="Unassembled WGS sequence"/>
</dbReference>
<evidence type="ECO:0000313" key="2">
    <source>
        <dbReference type="Proteomes" id="UP001172386"/>
    </source>
</evidence>
<name>A0ACC2ZX17_9EURO</name>
<keyword evidence="2" id="KW-1185">Reference proteome</keyword>
<proteinExistence type="predicted"/>
<accession>A0ACC2ZX17</accession>
<gene>
    <name evidence="1" type="ORF">H2198_008769</name>
</gene>
<reference evidence="1" key="1">
    <citation type="submission" date="2022-10" db="EMBL/GenBank/DDBJ databases">
        <title>Culturing micro-colonial fungi from biological soil crusts in the Mojave desert and describing Neophaeococcomyces mojavensis, and introducing the new genera and species Taxawa tesnikishii.</title>
        <authorList>
            <person name="Kurbessoian T."/>
            <person name="Stajich J.E."/>
        </authorList>
    </citation>
    <scope>NUCLEOTIDE SEQUENCE</scope>
    <source>
        <strain evidence="1">JES_112</strain>
    </source>
</reference>
<comment type="caution">
    <text evidence="1">The sequence shown here is derived from an EMBL/GenBank/DDBJ whole genome shotgun (WGS) entry which is preliminary data.</text>
</comment>
<organism evidence="1 2">
    <name type="scientific">Neophaeococcomyces mojaviensis</name>
    <dbReference type="NCBI Taxonomy" id="3383035"/>
    <lineage>
        <taxon>Eukaryota</taxon>
        <taxon>Fungi</taxon>
        <taxon>Dikarya</taxon>
        <taxon>Ascomycota</taxon>
        <taxon>Pezizomycotina</taxon>
        <taxon>Eurotiomycetes</taxon>
        <taxon>Chaetothyriomycetidae</taxon>
        <taxon>Chaetothyriales</taxon>
        <taxon>Chaetothyriales incertae sedis</taxon>
        <taxon>Neophaeococcomyces</taxon>
    </lineage>
</organism>
<sequence length="861" mass="96859">MKTPSTAPKSISSMPAISYGKVARSETTSRPLVLKLQRDGELSSKAKNATAVKTKELRQHLSRTFDEETKPKMKLPDPSFHAEESVAQAMPGQRGHKKSQHPDEKLPPSGAASVYSLPYKDVPDRKSSLATSRQSSLQDFPSWKLPPATAAGRCIPQRGRAESPIKRSVLKDAVSSDTVRPSPSRTFIRTSPPLHVLEHGSITHRRIELSTNLTAPMFVGGSTIEGNIKIAIDQQDFQKNRMKALFISKLSIDVVFLTLASELFDEKHPPPPTIAVFQGPTKGPELFWETKPGLASIPFCLNLPLNLGPPPYQSKQARIRYVLLPTLVLKDGGKRKVVSQLCNIHILTVFDPQKALTSLPNPLTVTETIKLAGVPGPQCVKLTAGLHRQIWVNGSSIFVDVHIANRSTRILRKVDIQLQKTTLWYTYAAAGTDEKNANHLRIPKRQESDIVAVASVKKSKEWKGVLPNASELRTYQIHVPREHVTISTGRFFEVRYLLNVIVSISMFKMVRVQAPVTIIHMNSLDIMPNASAQVAASIEAKRSRSLPLDSDHARYRPCYQGQAFIAPQKQSLELQRQRQETSTSSVMEGLKRDVDRSPRKHKVRRQRHHHCYKSVASQVTKDDEPHIRPSFSRSPHCHARHDPDCYHCCLHNIEHDRRPSTSQSRTGPKLPRLQVSTSGLDFTESEFSVPDSPPKKVMLSEQERKMINQQRELQARKEYTEMKRQRSTAKMNSTSRPRHPGMQPVLTVPRQGQRPTRGAGRHAVNRQDLSRARSKTLDQSLGSSMNPNVQRPPLSNQKRANTSPNELYDKIVVQRERPGMVRMSSKKRGKLPAEEGFLRNRSKIARQSIGHMRESDEMLMR</sequence>